<dbReference type="EMBL" id="JBGCUO010000001">
    <property type="protein sequence ID" value="MEY1661535.1"/>
    <property type="molecule type" value="Genomic_DNA"/>
</dbReference>
<evidence type="ECO:0000313" key="1">
    <source>
        <dbReference type="EMBL" id="MEY1661535.1"/>
    </source>
</evidence>
<dbReference type="Pfam" id="PF10994">
    <property type="entry name" value="DUF2817"/>
    <property type="match status" value="1"/>
</dbReference>
<sequence>MDSIHPLRPIAVIEPEALLHFQPDQATATARFLSLCGPQSALHTWPIPAAGPDQQPLASHSLWWGPADAEQVLVMLSGTHGVEGLAGSALQCDLLARLNSGAQTLAAGSAVLFVHLLNPWGAAWLRRCDQDGIDLNRNFIDFGRALPDNPGYEALRNALLSRSDSLRGQVLARYRQCHGDAAYQIAISGGQYTDPQGPFHGGRRASTARSMLDQLVERYQLSRRRLAVIDLHTGLGAYGYGEIICDHPGGSAGLATALAWYGDAVTRAEDGSSSSVPKTGLLDFYWQALMPPGSCFVTLEFGTFSTAQLFEVILADHRLHRAAPLTPALLTHPVKLALRAHFYPQTRQWQQLALFRTRQVTQLALDGLSGQTETP</sequence>
<dbReference type="InterPro" id="IPR021259">
    <property type="entry name" value="DUF2817"/>
</dbReference>
<evidence type="ECO:0000313" key="2">
    <source>
        <dbReference type="Proteomes" id="UP001562065"/>
    </source>
</evidence>
<dbReference type="SUPFAM" id="SSF53187">
    <property type="entry name" value="Zn-dependent exopeptidases"/>
    <property type="match status" value="1"/>
</dbReference>
<keyword evidence="2" id="KW-1185">Reference proteome</keyword>
<dbReference type="CDD" id="cd06233">
    <property type="entry name" value="M14-like"/>
    <property type="match status" value="1"/>
</dbReference>
<dbReference type="Gene3D" id="3.40.630.10">
    <property type="entry name" value="Zn peptidases"/>
    <property type="match status" value="1"/>
</dbReference>
<dbReference type="RefSeq" id="WP_369454787.1">
    <property type="nucleotide sequence ID" value="NZ_JBGCUO010000001.1"/>
</dbReference>
<organism evidence="1 2">
    <name type="scientific">Isoalcanivorax beigongshangi</name>
    <dbReference type="NCBI Taxonomy" id="3238810"/>
    <lineage>
        <taxon>Bacteria</taxon>
        <taxon>Pseudomonadati</taxon>
        <taxon>Pseudomonadota</taxon>
        <taxon>Gammaproteobacteria</taxon>
        <taxon>Oceanospirillales</taxon>
        <taxon>Alcanivoracaceae</taxon>
        <taxon>Isoalcanivorax</taxon>
    </lineage>
</organism>
<accession>A0ABV4AFD5</accession>
<proteinExistence type="predicted"/>
<reference evidence="1 2" key="1">
    <citation type="submission" date="2024-07" db="EMBL/GenBank/DDBJ databases">
        <authorList>
            <person name="Ren Q."/>
        </authorList>
    </citation>
    <scope>NUCLEOTIDE SEQUENCE [LARGE SCALE GENOMIC DNA]</scope>
    <source>
        <strain evidence="1 2">REN37</strain>
    </source>
</reference>
<comment type="caution">
    <text evidence="1">The sequence shown here is derived from an EMBL/GenBank/DDBJ whole genome shotgun (WGS) entry which is preliminary data.</text>
</comment>
<protein>
    <submittedName>
        <fullName evidence="1">DUF2817 domain-containing protein</fullName>
    </submittedName>
</protein>
<dbReference type="Proteomes" id="UP001562065">
    <property type="component" value="Unassembled WGS sequence"/>
</dbReference>
<gene>
    <name evidence="1" type="ORF">AB5I84_05150</name>
</gene>
<name>A0ABV4AFD5_9GAMM</name>